<comment type="similarity">
    <text evidence="1">Belongs to the class-I fumarase family.</text>
</comment>
<dbReference type="SUPFAM" id="SSF117457">
    <property type="entry name" value="FumA C-terminal domain-like"/>
    <property type="match status" value="1"/>
</dbReference>
<evidence type="ECO:0000256" key="2">
    <source>
        <dbReference type="ARBA" id="ARBA00023239"/>
    </source>
</evidence>
<accession>A0A9Q4B448</accession>
<dbReference type="Proteomes" id="UP001057753">
    <property type="component" value="Unassembled WGS sequence"/>
</dbReference>
<organism evidence="4 5">
    <name type="scientific">Salipaludibacillus agaradhaerens</name>
    <name type="common">Bacillus agaradhaerens</name>
    <dbReference type="NCBI Taxonomy" id="76935"/>
    <lineage>
        <taxon>Bacteria</taxon>
        <taxon>Bacillati</taxon>
        <taxon>Bacillota</taxon>
        <taxon>Bacilli</taxon>
        <taxon>Bacillales</taxon>
        <taxon>Bacillaceae</taxon>
    </lineage>
</organism>
<dbReference type="InterPro" id="IPR004647">
    <property type="entry name" value="Fe-S_hydro-lyase_TtdB-typ_cat"/>
</dbReference>
<evidence type="ECO:0000313" key="4">
    <source>
        <dbReference type="EMBL" id="MCR6097931.1"/>
    </source>
</evidence>
<dbReference type="PANTHER" id="PTHR43351:SF2">
    <property type="entry name" value="L(+)-TARTRATE DEHYDRATASE SUBUNIT BETA-RELATED"/>
    <property type="match status" value="1"/>
</dbReference>
<evidence type="ECO:0000256" key="1">
    <source>
        <dbReference type="ARBA" id="ARBA00008876"/>
    </source>
</evidence>
<comment type="caution">
    <text evidence="4">The sequence shown here is derived from an EMBL/GenBank/DDBJ whole genome shotgun (WGS) entry which is preliminary data.</text>
</comment>
<dbReference type="OrthoDB" id="9798978at2"/>
<reference evidence="4" key="1">
    <citation type="submission" date="2020-06" db="EMBL/GenBank/DDBJ databases">
        <title>Insight into the genomes of haloalkaliphilic bacilli from Kenyan soda lakes.</title>
        <authorList>
            <person name="Mwirichia R."/>
            <person name="Villamizar G.C."/>
            <person name="Poehlein A."/>
            <person name="Mugweru J."/>
            <person name="Kipnyargis A."/>
            <person name="Kiplimo D."/>
            <person name="Orwa P."/>
            <person name="Daniel R."/>
        </authorList>
    </citation>
    <scope>NUCLEOTIDE SEQUENCE</scope>
    <source>
        <strain evidence="4">B1096_S55</strain>
    </source>
</reference>
<name>A0A9Q4B448_SALAG</name>
<protein>
    <submittedName>
        <fullName evidence="4">Fe-S-containing hydro-lyase</fullName>
    </submittedName>
</protein>
<keyword evidence="2" id="KW-0456">Lyase</keyword>
<dbReference type="AlphaFoldDB" id="A0A9Q4B448"/>
<dbReference type="Gene3D" id="3.20.130.10">
    <property type="entry name" value="Fe-S hydro-lyase, tartrate dehydratase beta-type, catalytic domain"/>
    <property type="match status" value="1"/>
</dbReference>
<gene>
    <name evidence="4" type="ORF">HXA33_15445</name>
</gene>
<dbReference type="EMBL" id="JABXYM010000001">
    <property type="protein sequence ID" value="MCR6097931.1"/>
    <property type="molecule type" value="Genomic_DNA"/>
</dbReference>
<evidence type="ECO:0000313" key="5">
    <source>
        <dbReference type="Proteomes" id="UP001057753"/>
    </source>
</evidence>
<keyword evidence="5" id="KW-1185">Reference proteome</keyword>
<evidence type="ECO:0000259" key="3">
    <source>
        <dbReference type="Pfam" id="PF05683"/>
    </source>
</evidence>
<dbReference type="NCBIfam" id="NF005310">
    <property type="entry name" value="PRK06842.1"/>
    <property type="match status" value="1"/>
</dbReference>
<dbReference type="GO" id="GO:0016836">
    <property type="term" value="F:hydro-lyase activity"/>
    <property type="evidence" value="ECO:0007669"/>
    <property type="project" value="InterPro"/>
</dbReference>
<dbReference type="RefSeq" id="WP_078578149.1">
    <property type="nucleotide sequence ID" value="NZ_JABXYM010000001.1"/>
</dbReference>
<proteinExistence type="inferred from homology"/>
<dbReference type="NCBIfam" id="TIGR00723">
    <property type="entry name" value="ttdB_fumA_fumB"/>
    <property type="match status" value="1"/>
</dbReference>
<sequence>MAEQKALTIPLTHDQVKDLRAGDLVTITGTIYTARDAAHKNMTEALSAGEALPMDVTDQVIYYAGPTPAKPGRVIGSCGPTTSGRMDAYSPALLAEGLRGMIGKGPRSPEVIEAMKQHGAVYFAAVGGAAAVISDSINKVDVVAYEELGPEAIRKMEVVDYPCVVAIDSLGNDLYKLGVEKYKQTEPTSS</sequence>
<dbReference type="Pfam" id="PF05683">
    <property type="entry name" value="Fumerase_C"/>
    <property type="match status" value="1"/>
</dbReference>
<feature type="domain" description="Fe-S hydro-lyase tartrate dehydratase beta-type catalytic" evidence="3">
    <location>
        <begin position="9"/>
        <end position="176"/>
    </location>
</feature>
<dbReference type="InterPro" id="IPR036660">
    <property type="entry name" value="Fe-S_hydroAse_TtdB_cat_sf"/>
</dbReference>
<dbReference type="PANTHER" id="PTHR43351">
    <property type="entry name" value="L(+)-TARTRATE DEHYDRATASE SUBUNIT BETA"/>
    <property type="match status" value="1"/>
</dbReference>